<comment type="caution">
    <text evidence="1">The sequence shown here is derived from an EMBL/GenBank/DDBJ whole genome shotgun (WGS) entry which is preliminary data.</text>
</comment>
<protein>
    <submittedName>
        <fullName evidence="1">Uncharacterized protein</fullName>
    </submittedName>
</protein>
<accession>A0A495D2E6</accession>
<evidence type="ECO:0000313" key="1">
    <source>
        <dbReference type="EMBL" id="RKQ95948.1"/>
    </source>
</evidence>
<dbReference type="EMBL" id="RBIM01000005">
    <property type="protein sequence ID" value="RKQ95948.1"/>
    <property type="molecule type" value="Genomic_DNA"/>
</dbReference>
<evidence type="ECO:0000313" key="2">
    <source>
        <dbReference type="Proteomes" id="UP000273675"/>
    </source>
</evidence>
<proteinExistence type="predicted"/>
<dbReference type="Proteomes" id="UP000273675">
    <property type="component" value="Unassembled WGS sequence"/>
</dbReference>
<name>A0A495D2E6_9PROT</name>
<organism evidence="1 2">
    <name type="scientific">Maricaulis maris</name>
    <dbReference type="NCBI Taxonomy" id="74318"/>
    <lineage>
        <taxon>Bacteria</taxon>
        <taxon>Pseudomonadati</taxon>
        <taxon>Pseudomonadota</taxon>
        <taxon>Alphaproteobacteria</taxon>
        <taxon>Maricaulales</taxon>
        <taxon>Maricaulaceae</taxon>
        <taxon>Maricaulis</taxon>
    </lineage>
</organism>
<gene>
    <name evidence="1" type="ORF">C7435_2193</name>
</gene>
<sequence>MRLFCLRLPSEETAIASLSEWVGHAGSPRRIPEWVGGKRQALDQHFPCFFGQPGSISRRMVRCERFPDDAESVRITQSEPYMQSTERAVLAIAAIEGDCRSFNFDGHLDVTSAEGSILFLAGEVYRARSYDADPVFWPCIVQSPADIGRATPWFPLILRPFELSEWFRPTYGHTDLIRDLPTGSLRVKHTSYTAERPRSAFEVKPAREAWESFG</sequence>
<reference evidence="1 2" key="1">
    <citation type="submission" date="2018-10" db="EMBL/GenBank/DDBJ databases">
        <title>Genomic Encyclopedia of Type Strains, Phase IV (KMG-IV): sequencing the most valuable type-strain genomes for metagenomic binning, comparative biology and taxonomic classification.</title>
        <authorList>
            <person name="Goeker M."/>
        </authorList>
    </citation>
    <scope>NUCLEOTIDE SEQUENCE [LARGE SCALE GENOMIC DNA]</scope>
    <source>
        <strain evidence="1 2">DSM 4734</strain>
    </source>
</reference>
<dbReference type="AlphaFoldDB" id="A0A495D2E6"/>